<dbReference type="GeneTree" id="ENSGT00980000200292"/>
<proteinExistence type="predicted"/>
<dbReference type="InterPro" id="IPR036265">
    <property type="entry name" value="HIT-like_sf"/>
</dbReference>
<dbReference type="PANTHER" id="PTHR23089">
    <property type="entry name" value="HISTIDINE TRIAD HIT PROTEIN"/>
    <property type="match status" value="1"/>
</dbReference>
<protein>
    <submittedName>
        <fullName evidence="1">Uncharacterized protein</fullName>
    </submittedName>
</protein>
<dbReference type="SUPFAM" id="SSF54197">
    <property type="entry name" value="HIT-like"/>
    <property type="match status" value="1"/>
</dbReference>
<dbReference type="InterPro" id="IPR001310">
    <property type="entry name" value="Histidine_triad_HIT"/>
</dbReference>
<evidence type="ECO:0000313" key="1">
    <source>
        <dbReference type="Ensembl" id="ENSPLOP00000016429.1"/>
    </source>
</evidence>
<accession>A0A8C8XDQ4</accession>
<reference evidence="1" key="2">
    <citation type="submission" date="2025-08" db="UniProtKB">
        <authorList>
            <consortium name="Ensembl"/>
        </authorList>
    </citation>
    <scope>IDENTIFICATION</scope>
</reference>
<evidence type="ECO:0000313" key="2">
    <source>
        <dbReference type="Proteomes" id="UP000694399"/>
    </source>
</evidence>
<reference evidence="1" key="1">
    <citation type="journal article" date="2019" name="bioRxiv">
        <title>Long live the king: chromosome-level assembly of the lion (Panthera leo) using linked-read, Hi-C, and long read data.</title>
        <authorList>
            <person name="Armstrong E.E."/>
            <person name="Taylor R.W."/>
            <person name="Miller D.E."/>
            <person name="Kaelin C."/>
            <person name="Barsh G."/>
            <person name="Hadly E.A."/>
            <person name="Petrov D."/>
        </authorList>
    </citation>
    <scope>NUCLEOTIDE SEQUENCE [LARGE SCALE GENOMIC DNA]</scope>
</reference>
<reference evidence="1" key="3">
    <citation type="submission" date="2025-09" db="UniProtKB">
        <authorList>
            <consortium name="Ensembl"/>
        </authorList>
    </citation>
    <scope>IDENTIFICATION</scope>
</reference>
<sequence>MADEIIKAQATRPASNTVLRKIICKEIPAKIISEDDQCLAFHDISLQTPTHFSGDTQERYISDFCNRRC</sequence>
<name>A0A8C8XDQ4_PANLE</name>
<dbReference type="AlphaFoldDB" id="A0A8C8XDQ4"/>
<keyword evidence="2" id="KW-1185">Reference proteome</keyword>
<dbReference type="Ensembl" id="ENSPLOT00000018195.1">
    <property type="protein sequence ID" value="ENSPLOP00000016429.1"/>
    <property type="gene ID" value="ENSPLOG00000012042.1"/>
</dbReference>
<organism evidence="1 2">
    <name type="scientific">Panthera leo</name>
    <name type="common">Lion</name>
    <dbReference type="NCBI Taxonomy" id="9689"/>
    <lineage>
        <taxon>Eukaryota</taxon>
        <taxon>Metazoa</taxon>
        <taxon>Chordata</taxon>
        <taxon>Craniata</taxon>
        <taxon>Vertebrata</taxon>
        <taxon>Euteleostomi</taxon>
        <taxon>Mammalia</taxon>
        <taxon>Eutheria</taxon>
        <taxon>Laurasiatheria</taxon>
        <taxon>Carnivora</taxon>
        <taxon>Feliformia</taxon>
        <taxon>Felidae</taxon>
        <taxon>Pantherinae</taxon>
        <taxon>Panthera</taxon>
    </lineage>
</organism>
<dbReference type="Proteomes" id="UP000694399">
    <property type="component" value="Chromosome A2"/>
</dbReference>
<dbReference type="Gene3D" id="3.30.428.10">
    <property type="entry name" value="HIT-like"/>
    <property type="match status" value="1"/>
</dbReference>
<dbReference type="OMA" id="KHSILCA"/>